<dbReference type="Gene3D" id="6.10.140.530">
    <property type="match status" value="1"/>
</dbReference>
<proteinExistence type="predicted"/>
<name>A0AB38UY84_9MYCO</name>
<dbReference type="AlphaFoldDB" id="A0AB38UY84"/>
<comment type="caution">
    <text evidence="2">The sequence shown here is derived from an EMBL/GenBank/DDBJ whole genome shotgun (WGS) entry which is preliminary data.</text>
</comment>
<evidence type="ECO:0000313" key="3">
    <source>
        <dbReference type="Proteomes" id="UP000279331"/>
    </source>
</evidence>
<organism evidence="2 3">
    <name type="scientific">Mycobacterium persicum</name>
    <dbReference type="NCBI Taxonomy" id="1487726"/>
    <lineage>
        <taxon>Bacteria</taxon>
        <taxon>Bacillati</taxon>
        <taxon>Actinomycetota</taxon>
        <taxon>Actinomycetes</taxon>
        <taxon>Mycobacteriales</taxon>
        <taxon>Mycobacteriaceae</taxon>
        <taxon>Mycobacterium</taxon>
    </lineage>
</organism>
<dbReference type="EMBL" id="UPHL01000126">
    <property type="protein sequence ID" value="VAZ85582.1"/>
    <property type="molecule type" value="Genomic_DNA"/>
</dbReference>
<dbReference type="Proteomes" id="UP000279331">
    <property type="component" value="Unassembled WGS sequence"/>
</dbReference>
<feature type="domain" description="Helicase-associated" evidence="1">
    <location>
        <begin position="2"/>
        <end position="53"/>
    </location>
</feature>
<sequence>MLQQYAKEHRTSRVPYTYKVGGFGLGAWVSGQRSQYAKGKLDSSRQKRLERLPGWTWNPPTGIWIDT</sequence>
<dbReference type="InterPro" id="IPR005114">
    <property type="entry name" value="Helicase_assoc"/>
</dbReference>
<reference evidence="2 3" key="1">
    <citation type="submission" date="2018-09" db="EMBL/GenBank/DDBJ databases">
        <authorList>
            <person name="Tagini F."/>
        </authorList>
    </citation>
    <scope>NUCLEOTIDE SEQUENCE [LARGE SCALE GENOMIC DNA]</scope>
    <source>
        <strain evidence="2 3">MK42</strain>
    </source>
</reference>
<dbReference type="Pfam" id="PF03457">
    <property type="entry name" value="HA"/>
    <property type="match status" value="1"/>
</dbReference>
<gene>
    <name evidence="2" type="ORF">LAUMK42_04420</name>
</gene>
<protein>
    <recommendedName>
        <fullName evidence="1">Helicase-associated domain-containing protein</fullName>
    </recommendedName>
</protein>
<accession>A0AB38UY84</accession>
<evidence type="ECO:0000259" key="1">
    <source>
        <dbReference type="Pfam" id="PF03457"/>
    </source>
</evidence>
<evidence type="ECO:0000313" key="2">
    <source>
        <dbReference type="EMBL" id="VAZ85582.1"/>
    </source>
</evidence>